<evidence type="ECO:0000256" key="2">
    <source>
        <dbReference type="ARBA" id="ARBA00022475"/>
    </source>
</evidence>
<dbReference type="PATRIC" id="fig|1003195.11.peg.991"/>
<keyword evidence="3 6" id="KW-0812">Transmembrane</keyword>
<evidence type="ECO:0000313" key="8">
    <source>
        <dbReference type="Proteomes" id="UP000007842"/>
    </source>
</evidence>
<accession>F8JJ11</accession>
<dbReference type="OrthoDB" id="5024156at2"/>
<accession>G8XHF0</accession>
<protein>
    <recommendedName>
        <fullName evidence="9">Cytochrome c oxidase assembly protein</fullName>
    </recommendedName>
</protein>
<evidence type="ECO:0000256" key="5">
    <source>
        <dbReference type="ARBA" id="ARBA00023136"/>
    </source>
</evidence>
<evidence type="ECO:0008006" key="9">
    <source>
        <dbReference type="Google" id="ProtNLM"/>
    </source>
</evidence>
<geneLocation type="plasmid" evidence="7 8">
    <name>pSCATT</name>
</geneLocation>
<dbReference type="InterPro" id="IPR019108">
    <property type="entry name" value="Caa3_assmbl_CtaG-rel"/>
</dbReference>
<keyword evidence="4 6" id="KW-1133">Transmembrane helix</keyword>
<feature type="transmembrane region" description="Helical" evidence="6">
    <location>
        <begin position="157"/>
        <end position="177"/>
    </location>
</feature>
<evidence type="ECO:0000256" key="1">
    <source>
        <dbReference type="ARBA" id="ARBA00004651"/>
    </source>
</evidence>
<dbReference type="GO" id="GO:0005886">
    <property type="term" value="C:plasma membrane"/>
    <property type="evidence" value="ECO:0007669"/>
    <property type="project" value="UniProtKB-SubCell"/>
</dbReference>
<evidence type="ECO:0000256" key="4">
    <source>
        <dbReference type="ARBA" id="ARBA00022989"/>
    </source>
</evidence>
<keyword evidence="5 6" id="KW-0472">Membrane</keyword>
<feature type="transmembrane region" description="Helical" evidence="6">
    <location>
        <begin position="12"/>
        <end position="31"/>
    </location>
</feature>
<keyword evidence="2" id="KW-1003">Cell membrane</keyword>
<feature type="transmembrane region" description="Helical" evidence="6">
    <location>
        <begin position="51"/>
        <end position="71"/>
    </location>
</feature>
<organism evidence="7 8">
    <name type="scientific">Streptantibioticus cattleyicolor (strain ATCC 35852 / DSM 46488 / JCM 4925 / NBRC 14057 / NRRL 8057)</name>
    <name type="common">Streptomyces cattleya</name>
    <dbReference type="NCBI Taxonomy" id="1003195"/>
    <lineage>
        <taxon>Bacteria</taxon>
        <taxon>Bacillati</taxon>
        <taxon>Actinomycetota</taxon>
        <taxon>Actinomycetes</taxon>
        <taxon>Kitasatosporales</taxon>
        <taxon>Streptomycetaceae</taxon>
        <taxon>Streptantibioticus</taxon>
    </lineage>
</organism>
<dbReference type="HOGENOM" id="CLU_054944_2_0_11"/>
<feature type="transmembrane region" description="Helical" evidence="6">
    <location>
        <begin position="123"/>
        <end position="145"/>
    </location>
</feature>
<gene>
    <name evidence="7" type="ordered locus">SCATT_p07040</name>
</gene>
<name>F8JJ11_STREN</name>
<dbReference type="AlphaFoldDB" id="F8JJ11"/>
<keyword evidence="7" id="KW-0614">Plasmid</keyword>
<keyword evidence="8" id="KW-1185">Reference proteome</keyword>
<dbReference type="Proteomes" id="UP000007842">
    <property type="component" value="Plasmid pSCATT"/>
</dbReference>
<dbReference type="Pfam" id="PF09678">
    <property type="entry name" value="Caa3_CtaG"/>
    <property type="match status" value="1"/>
</dbReference>
<evidence type="ECO:0000256" key="3">
    <source>
        <dbReference type="ARBA" id="ARBA00022692"/>
    </source>
</evidence>
<feature type="transmembrane region" description="Helical" evidence="6">
    <location>
        <begin position="189"/>
        <end position="211"/>
    </location>
</feature>
<feature type="transmembrane region" description="Helical" evidence="6">
    <location>
        <begin position="83"/>
        <end position="103"/>
    </location>
</feature>
<proteinExistence type="predicted"/>
<evidence type="ECO:0000256" key="6">
    <source>
        <dbReference type="SAM" id="Phobius"/>
    </source>
</evidence>
<dbReference type="RefSeq" id="WP_014151482.1">
    <property type="nucleotide sequence ID" value="NC_016113.1"/>
</dbReference>
<comment type="subcellular location">
    <subcellularLocation>
        <location evidence="1">Cell membrane</location>
        <topology evidence="1">Multi-pass membrane protein</topology>
    </subcellularLocation>
</comment>
<feature type="transmembrane region" description="Helical" evidence="6">
    <location>
        <begin position="231"/>
        <end position="251"/>
    </location>
</feature>
<dbReference type="EMBL" id="CP003229">
    <property type="protein sequence ID" value="AEW98897.1"/>
    <property type="molecule type" value="Genomic_DNA"/>
</dbReference>
<dbReference type="KEGG" id="scy:SCATT_p07040"/>
<reference evidence="8" key="1">
    <citation type="submission" date="2011-12" db="EMBL/GenBank/DDBJ databases">
        <title>Complete genome sequence of Streptomyces cattleya strain DSM 46488.</title>
        <authorList>
            <person name="Ou H.-Y."/>
            <person name="Li P."/>
            <person name="Zhao C."/>
            <person name="O'Hagan D."/>
            <person name="Deng Z."/>
        </authorList>
    </citation>
    <scope>NUCLEOTIDE SEQUENCE [LARGE SCALE GENOMIC DNA]</scope>
    <source>
        <strain evidence="8">ATCC 35852 / DSM 46488 / JCM 4925 / NBRC 14057 / NRRL 8057</strain>
        <plasmid evidence="8">Plasmid pSCATT</plasmid>
    </source>
</reference>
<sequence>MIHHHPQPEALWASLPALLVPLTAAAGYLLAVRRARRRNPALGWSPWRTGAFLTGCALLAAALGPPLAPLAHGDFRGHMLQHMLLGMYAPLALVLGAPVTLGLRTLPVRYARRLTRLLHRRPVRLLAAPVTALLLTVGPLAALYFTPLYDAVARRPWAHPLLHAHFVAAGSLFAWAIAGPDPAPARPPVPARLGVLGVAVAAHATISQLMYGGYGTGVHVPAAQLRGAAEVMYYGGDIAELLLAAALVATWRPVRRPRTAPRPA</sequence>
<evidence type="ECO:0000313" key="7">
    <source>
        <dbReference type="EMBL" id="AEW98897.1"/>
    </source>
</evidence>
<dbReference type="KEGG" id="sct:SCAT_p1033"/>